<evidence type="ECO:0000256" key="2">
    <source>
        <dbReference type="ARBA" id="ARBA00009045"/>
    </source>
</evidence>
<feature type="transmembrane region" description="Helical" evidence="8">
    <location>
        <begin position="478"/>
        <end position="499"/>
    </location>
</feature>
<feature type="transmembrane region" description="Helical" evidence="8">
    <location>
        <begin position="366"/>
        <end position="393"/>
    </location>
</feature>
<dbReference type="EMBL" id="ML978067">
    <property type="protein sequence ID" value="KAF2018957.1"/>
    <property type="molecule type" value="Genomic_DNA"/>
</dbReference>
<evidence type="ECO:0000259" key="9">
    <source>
        <dbReference type="Pfam" id="PF01694"/>
    </source>
</evidence>
<feature type="transmembrane region" description="Helical" evidence="8">
    <location>
        <begin position="454"/>
        <end position="472"/>
    </location>
</feature>
<feature type="coiled-coil region" evidence="7">
    <location>
        <begin position="207"/>
        <end position="275"/>
    </location>
</feature>
<dbReference type="GO" id="GO:0006465">
    <property type="term" value="P:signal peptide processing"/>
    <property type="evidence" value="ECO:0007669"/>
    <property type="project" value="TreeGrafter"/>
</dbReference>
<sequence>MAFVRPSCAALRPTTSSIVNRWNLIPRSFSRQICVQRTPTSPCSRPSILSSLKFEGPSQSCRSISSSLRCSAKVNSNETPLTSKPTAPKTRAIRIGPLPGGNADRRRITAIFGPNISVEEGNHVLRIIHHRRTSGSLADYGVDNLGRRYDSVTHSMAVKALAWLRKQYPIDEARAAEEWAEKEANRISYEMWLADPENADSKYNDPARIWRDQQRQLEEQHDQAEKRMGILRVGPSEFERNVKRKREERLEAMAKKAEEQDQKEAEEEKMLATGEWVRTPRGTALMKPGQSTYVDVFGREQVSRRKEMAEYYQKKAETPFKSVEDMLSKTTLLQRLAPMTAFVFALCVLSYGFAHYYDPPAAEYRLIPEVSLTTATIVGLIATNVFVCAMWRINPLWPFMTRYFMHVPGYPRAAQAILNVFSHVQYEHLLANMMFLGLVGFACHDLVDRGIFMGTYLSAGAVGTLASLYWANLGRGNITAHSVGASAAIWGISALYCLLTDQEKIKIPYTSNAEVSFWPKTLFAAFVAMELYNAMKKGGTTMDHASHFGGMLVGATVAGYLNATGFHERKSMVTPAWKDDKTVDVAAIVTGEAKDPQEDDSKKS</sequence>
<reference evidence="10" key="1">
    <citation type="journal article" date="2020" name="Stud. Mycol.">
        <title>101 Dothideomycetes genomes: a test case for predicting lifestyles and emergence of pathogens.</title>
        <authorList>
            <person name="Haridas S."/>
            <person name="Albert R."/>
            <person name="Binder M."/>
            <person name="Bloem J."/>
            <person name="Labutti K."/>
            <person name="Salamov A."/>
            <person name="Andreopoulos B."/>
            <person name="Baker S."/>
            <person name="Barry K."/>
            <person name="Bills G."/>
            <person name="Bluhm B."/>
            <person name="Cannon C."/>
            <person name="Castanera R."/>
            <person name="Culley D."/>
            <person name="Daum C."/>
            <person name="Ezra D."/>
            <person name="Gonzalez J."/>
            <person name="Henrissat B."/>
            <person name="Kuo A."/>
            <person name="Liang C."/>
            <person name="Lipzen A."/>
            <person name="Lutzoni F."/>
            <person name="Magnuson J."/>
            <person name="Mondo S."/>
            <person name="Nolan M."/>
            <person name="Ohm R."/>
            <person name="Pangilinan J."/>
            <person name="Park H.-J."/>
            <person name="Ramirez L."/>
            <person name="Alfaro M."/>
            <person name="Sun H."/>
            <person name="Tritt A."/>
            <person name="Yoshinaga Y."/>
            <person name="Zwiers L.-H."/>
            <person name="Turgeon B."/>
            <person name="Goodwin S."/>
            <person name="Spatafora J."/>
            <person name="Crous P."/>
            <person name="Grigoriev I."/>
        </authorList>
    </citation>
    <scope>NUCLEOTIDE SEQUENCE</scope>
    <source>
        <strain evidence="10">CBS 175.79</strain>
    </source>
</reference>
<evidence type="ECO:0000313" key="10">
    <source>
        <dbReference type="EMBL" id="KAF2018957.1"/>
    </source>
</evidence>
<keyword evidence="6 8" id="KW-0472">Membrane</keyword>
<evidence type="ECO:0000256" key="4">
    <source>
        <dbReference type="ARBA" id="ARBA00022801"/>
    </source>
</evidence>
<accession>A0A6A5Y1M3</accession>
<dbReference type="Pfam" id="PF01694">
    <property type="entry name" value="Rhomboid"/>
    <property type="match status" value="1"/>
</dbReference>
<evidence type="ECO:0000256" key="8">
    <source>
        <dbReference type="SAM" id="Phobius"/>
    </source>
</evidence>
<gene>
    <name evidence="10" type="ORF">BU24DRAFT_340954</name>
</gene>
<name>A0A6A5Y1M3_9PLEO</name>
<evidence type="ECO:0000256" key="3">
    <source>
        <dbReference type="ARBA" id="ARBA00022692"/>
    </source>
</evidence>
<evidence type="ECO:0000313" key="11">
    <source>
        <dbReference type="Proteomes" id="UP000799778"/>
    </source>
</evidence>
<dbReference type="InterPro" id="IPR035952">
    <property type="entry name" value="Rhomboid-like_sf"/>
</dbReference>
<dbReference type="GO" id="GO:0016020">
    <property type="term" value="C:membrane"/>
    <property type="evidence" value="ECO:0007669"/>
    <property type="project" value="UniProtKB-SubCell"/>
</dbReference>
<feature type="domain" description="Peptidase S54 rhomboid" evidence="9">
    <location>
        <begin position="415"/>
        <end position="560"/>
    </location>
</feature>
<keyword evidence="3 8" id="KW-0812">Transmembrane</keyword>
<keyword evidence="11" id="KW-1185">Reference proteome</keyword>
<dbReference type="GO" id="GO:0004252">
    <property type="term" value="F:serine-type endopeptidase activity"/>
    <property type="evidence" value="ECO:0007669"/>
    <property type="project" value="InterPro"/>
</dbReference>
<evidence type="ECO:0000256" key="5">
    <source>
        <dbReference type="ARBA" id="ARBA00022989"/>
    </source>
</evidence>
<dbReference type="RefSeq" id="XP_033387296.1">
    <property type="nucleotide sequence ID" value="XM_033523250.1"/>
</dbReference>
<keyword evidence="4" id="KW-0378">Hydrolase</keyword>
<dbReference type="PANTHER" id="PTHR43731">
    <property type="entry name" value="RHOMBOID PROTEASE"/>
    <property type="match status" value="1"/>
</dbReference>
<dbReference type="AlphaFoldDB" id="A0A6A5Y1M3"/>
<dbReference type="GeneID" id="54280647"/>
<dbReference type="PANTHER" id="PTHR43731:SF14">
    <property type="entry name" value="PRESENILIN-ASSOCIATED RHOMBOID-LIKE PROTEIN, MITOCHONDRIAL"/>
    <property type="match status" value="1"/>
</dbReference>
<proteinExistence type="inferred from homology"/>
<comment type="similarity">
    <text evidence="2">Belongs to the peptidase S54 family.</text>
</comment>
<comment type="subcellular location">
    <subcellularLocation>
        <location evidence="1">Membrane</location>
        <topology evidence="1">Multi-pass membrane protein</topology>
    </subcellularLocation>
</comment>
<organism evidence="10 11">
    <name type="scientific">Aaosphaeria arxii CBS 175.79</name>
    <dbReference type="NCBI Taxonomy" id="1450172"/>
    <lineage>
        <taxon>Eukaryota</taxon>
        <taxon>Fungi</taxon>
        <taxon>Dikarya</taxon>
        <taxon>Ascomycota</taxon>
        <taxon>Pezizomycotina</taxon>
        <taxon>Dothideomycetes</taxon>
        <taxon>Pleosporomycetidae</taxon>
        <taxon>Pleosporales</taxon>
        <taxon>Pleosporales incertae sedis</taxon>
        <taxon>Aaosphaeria</taxon>
    </lineage>
</organism>
<evidence type="ECO:0000256" key="1">
    <source>
        <dbReference type="ARBA" id="ARBA00004141"/>
    </source>
</evidence>
<dbReference type="Proteomes" id="UP000799778">
    <property type="component" value="Unassembled WGS sequence"/>
</dbReference>
<dbReference type="SUPFAM" id="SSF144091">
    <property type="entry name" value="Rhomboid-like"/>
    <property type="match status" value="1"/>
</dbReference>
<evidence type="ECO:0000256" key="6">
    <source>
        <dbReference type="ARBA" id="ARBA00023136"/>
    </source>
</evidence>
<evidence type="ECO:0000256" key="7">
    <source>
        <dbReference type="SAM" id="Coils"/>
    </source>
</evidence>
<dbReference type="OrthoDB" id="10260614at2759"/>
<dbReference type="InterPro" id="IPR050925">
    <property type="entry name" value="Rhomboid_protease_S54"/>
</dbReference>
<dbReference type="Gene3D" id="1.20.1540.10">
    <property type="entry name" value="Rhomboid-like"/>
    <property type="match status" value="1"/>
</dbReference>
<keyword evidence="5 8" id="KW-1133">Transmembrane helix</keyword>
<protein>
    <recommendedName>
        <fullName evidence="9">Peptidase S54 rhomboid domain-containing protein</fullName>
    </recommendedName>
</protein>
<keyword evidence="7" id="KW-0175">Coiled coil</keyword>
<dbReference type="InterPro" id="IPR022764">
    <property type="entry name" value="Peptidase_S54_rhomboid_dom"/>
</dbReference>
<feature type="transmembrane region" description="Helical" evidence="8">
    <location>
        <begin position="336"/>
        <end position="354"/>
    </location>
</feature>